<dbReference type="GO" id="GO:0000722">
    <property type="term" value="P:telomere maintenance via recombination"/>
    <property type="evidence" value="ECO:0007669"/>
    <property type="project" value="TreeGrafter"/>
</dbReference>
<evidence type="ECO:0000259" key="1">
    <source>
        <dbReference type="PROSITE" id="PS50162"/>
    </source>
</evidence>
<accession>A0A3B0MY81</accession>
<feature type="domain" description="RecA family profile 1" evidence="1">
    <location>
        <begin position="24"/>
        <end position="104"/>
    </location>
</feature>
<dbReference type="GO" id="GO:0090656">
    <property type="term" value="P:t-circle formation"/>
    <property type="evidence" value="ECO:0007669"/>
    <property type="project" value="TreeGrafter"/>
</dbReference>
<proteinExistence type="predicted"/>
<dbReference type="PANTHER" id="PTHR46487:SF1">
    <property type="entry name" value="DNA REPAIR PROTEIN XRCC3"/>
    <property type="match status" value="1"/>
</dbReference>
<dbReference type="EMBL" id="UIVS01000004">
    <property type="protein sequence ID" value="SVP95233.1"/>
    <property type="molecule type" value="Genomic_DNA"/>
</dbReference>
<dbReference type="GO" id="GO:0071140">
    <property type="term" value="P:resolution of mitotic recombination intermediates"/>
    <property type="evidence" value="ECO:0007669"/>
    <property type="project" value="TreeGrafter"/>
</dbReference>
<dbReference type="GO" id="GO:0140664">
    <property type="term" value="F:ATP-dependent DNA damage sensor activity"/>
    <property type="evidence" value="ECO:0007669"/>
    <property type="project" value="InterPro"/>
</dbReference>
<organism evidence="2">
    <name type="scientific">Theileria annulata</name>
    <dbReference type="NCBI Taxonomy" id="5874"/>
    <lineage>
        <taxon>Eukaryota</taxon>
        <taxon>Sar</taxon>
        <taxon>Alveolata</taxon>
        <taxon>Apicomplexa</taxon>
        <taxon>Aconoidasida</taxon>
        <taxon>Piroplasmida</taxon>
        <taxon>Theileriidae</taxon>
        <taxon>Theileria</taxon>
    </lineage>
</organism>
<name>A0A3B0MY81_THEAN</name>
<dbReference type="PROSITE" id="PS50162">
    <property type="entry name" value="RECA_2"/>
    <property type="match status" value="1"/>
</dbReference>
<dbReference type="InterPro" id="IPR027417">
    <property type="entry name" value="P-loop_NTPase"/>
</dbReference>
<dbReference type="GO" id="GO:0016787">
    <property type="term" value="F:hydrolase activity"/>
    <property type="evidence" value="ECO:0007669"/>
    <property type="project" value="UniProtKB-KW"/>
</dbReference>
<sequence length="104" mass="11565">MVGEFLKKRNIDDIWAGFDPDVSDPQRLMFGVKEIDQALKGGLLLGKLSEIYGPSGSGKTQFALSLTSEVLINNLIHSKDYVVLYIYTNGTFPIARLNEILSMQ</sequence>
<dbReference type="GO" id="GO:0005657">
    <property type="term" value="C:replication fork"/>
    <property type="evidence" value="ECO:0007669"/>
    <property type="project" value="TreeGrafter"/>
</dbReference>
<dbReference type="SUPFAM" id="SSF52540">
    <property type="entry name" value="P-loop containing nucleoside triphosphate hydrolases"/>
    <property type="match status" value="1"/>
</dbReference>
<dbReference type="PANTHER" id="PTHR46487">
    <property type="entry name" value="DNA REPAIR PROTEIN XRCC3"/>
    <property type="match status" value="1"/>
</dbReference>
<dbReference type="InterPro" id="IPR013632">
    <property type="entry name" value="Rad51_C"/>
</dbReference>
<reference evidence="2" key="1">
    <citation type="submission" date="2018-07" db="EMBL/GenBank/DDBJ databases">
        <authorList>
            <person name="Quirk P.G."/>
            <person name="Krulwich T.A."/>
        </authorList>
    </citation>
    <scope>NUCLEOTIDE SEQUENCE</scope>
    <source>
        <strain evidence="2">Anand</strain>
    </source>
</reference>
<dbReference type="Pfam" id="PF08423">
    <property type="entry name" value="Rad51"/>
    <property type="match status" value="1"/>
</dbReference>
<dbReference type="GO" id="GO:0005524">
    <property type="term" value="F:ATP binding"/>
    <property type="evidence" value="ECO:0007669"/>
    <property type="project" value="InterPro"/>
</dbReference>
<dbReference type="GO" id="GO:0045003">
    <property type="term" value="P:double-strand break repair via synthesis-dependent strand annealing"/>
    <property type="evidence" value="ECO:0007669"/>
    <property type="project" value="TreeGrafter"/>
</dbReference>
<keyword evidence="2" id="KW-0378">Hydrolase</keyword>
<dbReference type="VEuPathDB" id="PiroplasmaDB:TA08510"/>
<evidence type="ECO:0000313" key="2">
    <source>
        <dbReference type="EMBL" id="SVP95233.1"/>
    </source>
</evidence>
<gene>
    <name evidence="2" type="ORF">TAV_000339200</name>
</gene>
<protein>
    <submittedName>
        <fullName evidence="2">Rad51/recA bacterial DNA recombination protein/KaiC/Uncharacterized P-loop hydrolase UPF0079, putative</fullName>
    </submittedName>
</protein>
<dbReference type="GO" id="GO:0033065">
    <property type="term" value="C:Rad51C-XRCC3 complex"/>
    <property type="evidence" value="ECO:0007669"/>
    <property type="project" value="TreeGrafter"/>
</dbReference>
<dbReference type="InterPro" id="IPR020588">
    <property type="entry name" value="RecA_ATP-bd"/>
</dbReference>
<dbReference type="AlphaFoldDB" id="A0A3B0MY81"/>
<dbReference type="GO" id="GO:0000400">
    <property type="term" value="F:four-way junction DNA binding"/>
    <property type="evidence" value="ECO:0007669"/>
    <property type="project" value="TreeGrafter"/>
</dbReference>
<dbReference type="Gene3D" id="3.40.50.300">
    <property type="entry name" value="P-loop containing nucleotide triphosphate hydrolases"/>
    <property type="match status" value="1"/>
</dbReference>